<dbReference type="InterPro" id="IPR021445">
    <property type="entry name" value="DUF3095"/>
</dbReference>
<dbReference type="AlphaFoldDB" id="A0A7W6J1X1"/>
<comment type="caution">
    <text evidence="2">The sequence shown here is derived from an EMBL/GenBank/DDBJ whole genome shotgun (WGS) entry which is preliminary data.</text>
</comment>
<dbReference type="Pfam" id="PF11294">
    <property type="entry name" value="DUF3095"/>
    <property type="match status" value="1"/>
</dbReference>
<sequence>MEIRQSTSFFSTLPVFEDFDGVTRDENYTPLPPDWWLAVADIVDSTKAIEAGRYKAVNMAGASVISAVMNAAGEHDLPFVFGGDGAAVAIPPSAADAARRALASTRAWVRENMQLTLRVALVPLCDIRAAGHDVRVGRFRASEQVSYAMFSGGGAHWAERRMKEGAYGIDESLSLGPPDLSGLSCRWNPVRSRNGVIASIIALPRPGADEAAFRRLVRDVVAEAGSGERDGHPLPREGPPVSLSPGACRVEVRAAPPGLPRLKKMMRVAFEVTMISLLSAFNGKAGSFDARRYREDVSANSDFRKYDDGLKMTVDIDQHRLERIRRRLEEAEQAGICQFGIHVQETALVTCLVPTPLSRDHMHFIDGGSGGYAMAASRLKKNLAA</sequence>
<dbReference type="EMBL" id="JACIEZ010000001">
    <property type="protein sequence ID" value="MBB4063255.1"/>
    <property type="molecule type" value="Genomic_DNA"/>
</dbReference>
<name>A0A7W6J1X1_9HYPH</name>
<evidence type="ECO:0000313" key="2">
    <source>
        <dbReference type="EMBL" id="MBB4063255.1"/>
    </source>
</evidence>
<dbReference type="Proteomes" id="UP000528286">
    <property type="component" value="Unassembled WGS sequence"/>
</dbReference>
<protein>
    <recommendedName>
        <fullName evidence="4">Adenylate cyclase</fullName>
    </recommendedName>
</protein>
<gene>
    <name evidence="2" type="ORF">GGR23_000416</name>
</gene>
<evidence type="ECO:0000256" key="1">
    <source>
        <dbReference type="SAM" id="MobiDB-lite"/>
    </source>
</evidence>
<dbReference type="RefSeq" id="WP_183364452.1">
    <property type="nucleotide sequence ID" value="NZ_JACIEZ010000001.1"/>
</dbReference>
<evidence type="ECO:0008006" key="4">
    <source>
        <dbReference type="Google" id="ProtNLM"/>
    </source>
</evidence>
<evidence type="ECO:0000313" key="3">
    <source>
        <dbReference type="Proteomes" id="UP000528286"/>
    </source>
</evidence>
<feature type="compositionally biased region" description="Basic and acidic residues" evidence="1">
    <location>
        <begin position="224"/>
        <end position="235"/>
    </location>
</feature>
<feature type="region of interest" description="Disordered" evidence="1">
    <location>
        <begin position="224"/>
        <end position="245"/>
    </location>
</feature>
<accession>A0A7W6J1X1</accession>
<proteinExistence type="predicted"/>
<reference evidence="2 3" key="1">
    <citation type="submission" date="2020-08" db="EMBL/GenBank/DDBJ databases">
        <title>Genomic Encyclopedia of Type Strains, Phase IV (KMG-IV): sequencing the most valuable type-strain genomes for metagenomic binning, comparative biology and taxonomic classification.</title>
        <authorList>
            <person name="Goeker M."/>
        </authorList>
    </citation>
    <scope>NUCLEOTIDE SEQUENCE [LARGE SCALE GENOMIC DNA]</scope>
    <source>
        <strain evidence="2 3">DSM 29853</strain>
    </source>
</reference>
<organism evidence="2 3">
    <name type="scientific">Gellertiella hungarica</name>
    <dbReference type="NCBI Taxonomy" id="1572859"/>
    <lineage>
        <taxon>Bacteria</taxon>
        <taxon>Pseudomonadati</taxon>
        <taxon>Pseudomonadota</taxon>
        <taxon>Alphaproteobacteria</taxon>
        <taxon>Hyphomicrobiales</taxon>
        <taxon>Rhizobiaceae</taxon>
        <taxon>Gellertiella</taxon>
    </lineage>
</organism>
<keyword evidence="3" id="KW-1185">Reference proteome</keyword>